<reference evidence="3 4" key="1">
    <citation type="submission" date="2020-04" db="EMBL/GenBank/DDBJ databases">
        <title>Rhodospirillaceae bacterium KN72 isolated from deep sea.</title>
        <authorList>
            <person name="Zhang D.-C."/>
        </authorList>
    </citation>
    <scope>NUCLEOTIDE SEQUENCE [LARGE SCALE GENOMIC DNA]</scope>
    <source>
        <strain evidence="3 4">KN72</strain>
    </source>
</reference>
<dbReference type="SUPFAM" id="SSF160544">
    <property type="entry name" value="EscU C-terminal domain-like"/>
    <property type="match status" value="1"/>
</dbReference>
<accession>A0A7Y0E307</accession>
<evidence type="ECO:0000256" key="1">
    <source>
        <dbReference type="ARBA" id="ARBA00010690"/>
    </source>
</evidence>
<evidence type="ECO:0000313" key="4">
    <source>
        <dbReference type="Proteomes" id="UP000539372"/>
    </source>
</evidence>
<dbReference type="PANTHER" id="PTHR30531:SF12">
    <property type="entry name" value="FLAGELLAR BIOSYNTHETIC PROTEIN FLHB"/>
    <property type="match status" value="1"/>
</dbReference>
<dbReference type="PANTHER" id="PTHR30531">
    <property type="entry name" value="FLAGELLAR BIOSYNTHETIC PROTEIN FLHB"/>
    <property type="match status" value="1"/>
</dbReference>
<comment type="similarity">
    <text evidence="1">Belongs to the type III secretion exporter family.</text>
</comment>
<protein>
    <recommendedName>
        <fullName evidence="5">Flagellar protein FhlB</fullName>
    </recommendedName>
</protein>
<comment type="caution">
    <text evidence="3">The sequence shown here is derived from an EMBL/GenBank/DDBJ whole genome shotgun (WGS) entry which is preliminary data.</text>
</comment>
<dbReference type="InterPro" id="IPR029025">
    <property type="entry name" value="T3SS_substrate_exporter_C"/>
</dbReference>
<evidence type="ECO:0000313" key="3">
    <source>
        <dbReference type="EMBL" id="NMM46302.1"/>
    </source>
</evidence>
<dbReference type="EMBL" id="JABBNT010000005">
    <property type="protein sequence ID" value="NMM46302.1"/>
    <property type="molecule type" value="Genomic_DNA"/>
</dbReference>
<feature type="compositionally biased region" description="Basic and acidic residues" evidence="2">
    <location>
        <begin position="1"/>
        <end position="23"/>
    </location>
</feature>
<feature type="region of interest" description="Disordered" evidence="2">
    <location>
        <begin position="1"/>
        <end position="25"/>
    </location>
</feature>
<dbReference type="GO" id="GO:0009306">
    <property type="term" value="P:protein secretion"/>
    <property type="evidence" value="ECO:0007669"/>
    <property type="project" value="InterPro"/>
</dbReference>
<dbReference type="RefSeq" id="WP_169626665.1">
    <property type="nucleotide sequence ID" value="NZ_JABBNT010000005.1"/>
</dbReference>
<dbReference type="Proteomes" id="UP000539372">
    <property type="component" value="Unassembled WGS sequence"/>
</dbReference>
<evidence type="ECO:0008006" key="5">
    <source>
        <dbReference type="Google" id="ProtNLM"/>
    </source>
</evidence>
<sequence length="115" mass="12493">MARSQPPDEKRSATSEESDRTGPPEKVAVALSYKPQSADTAPTVSASGRGYLAERIIELAEEMDIPIRADSDLVEILAATEVGEEIPVEAFIAVAEILRYVYALNGQQAPRFDED</sequence>
<keyword evidence="4" id="KW-1185">Reference proteome</keyword>
<proteinExistence type="inferred from homology"/>
<dbReference type="Gene3D" id="3.40.1690.10">
    <property type="entry name" value="secretion proteins EscU"/>
    <property type="match status" value="1"/>
</dbReference>
<dbReference type="AlphaFoldDB" id="A0A7Y0E307"/>
<dbReference type="InterPro" id="IPR006135">
    <property type="entry name" value="T3SS_substrate_exporter"/>
</dbReference>
<dbReference type="Pfam" id="PF01312">
    <property type="entry name" value="Bac_export_2"/>
    <property type="match status" value="1"/>
</dbReference>
<dbReference type="GO" id="GO:0005886">
    <property type="term" value="C:plasma membrane"/>
    <property type="evidence" value="ECO:0007669"/>
    <property type="project" value="TreeGrafter"/>
</dbReference>
<name>A0A7Y0E307_9PROT</name>
<organism evidence="3 4">
    <name type="scientific">Pacificispira spongiicola</name>
    <dbReference type="NCBI Taxonomy" id="2729598"/>
    <lineage>
        <taxon>Bacteria</taxon>
        <taxon>Pseudomonadati</taxon>
        <taxon>Pseudomonadota</taxon>
        <taxon>Alphaproteobacteria</taxon>
        <taxon>Rhodospirillales</taxon>
        <taxon>Rhodospirillaceae</taxon>
        <taxon>Pacificispira</taxon>
    </lineage>
</organism>
<evidence type="ECO:0000256" key="2">
    <source>
        <dbReference type="SAM" id="MobiDB-lite"/>
    </source>
</evidence>
<gene>
    <name evidence="3" type="ORF">HH303_17560</name>
</gene>